<reference evidence="4" key="2">
    <citation type="submission" date="2021-04" db="EMBL/GenBank/DDBJ databases">
        <authorList>
            <person name="Gilroy R."/>
        </authorList>
    </citation>
    <scope>NUCLEOTIDE SEQUENCE</scope>
    <source>
        <strain evidence="4">ChiSxjej3B15-572</strain>
    </source>
</reference>
<proteinExistence type="predicted"/>
<organism evidence="4 5">
    <name type="scientific">Candidatus Limosilactobacillus merdigallinarum</name>
    <dbReference type="NCBI Taxonomy" id="2838652"/>
    <lineage>
        <taxon>Bacteria</taxon>
        <taxon>Bacillati</taxon>
        <taxon>Bacillota</taxon>
        <taxon>Bacilli</taxon>
        <taxon>Lactobacillales</taxon>
        <taxon>Lactobacillaceae</taxon>
        <taxon>Limosilactobacillus</taxon>
    </lineage>
</organism>
<protein>
    <submittedName>
        <fullName evidence="4">Zinc ribbon domain-containing protein</fullName>
    </submittedName>
</protein>
<comment type="caution">
    <text evidence="4">The sequence shown here is derived from an EMBL/GenBank/DDBJ whole genome shotgun (WGS) entry which is preliminary data.</text>
</comment>
<evidence type="ECO:0000313" key="5">
    <source>
        <dbReference type="Proteomes" id="UP000824231"/>
    </source>
</evidence>
<evidence type="ECO:0000256" key="2">
    <source>
        <dbReference type="SAM" id="Phobius"/>
    </source>
</evidence>
<name>A0A9D1VIK6_9LACO</name>
<dbReference type="EMBL" id="DXFH01000027">
    <property type="protein sequence ID" value="HIX36030.1"/>
    <property type="molecule type" value="Genomic_DNA"/>
</dbReference>
<dbReference type="InterPro" id="IPR031927">
    <property type="entry name" value="DUF4767"/>
</dbReference>
<reference evidence="4" key="1">
    <citation type="journal article" date="2021" name="PeerJ">
        <title>Extensive microbial diversity within the chicken gut microbiome revealed by metagenomics and culture.</title>
        <authorList>
            <person name="Gilroy R."/>
            <person name="Ravi A."/>
            <person name="Getino M."/>
            <person name="Pursley I."/>
            <person name="Horton D.L."/>
            <person name="Alikhan N.F."/>
            <person name="Baker D."/>
            <person name="Gharbi K."/>
            <person name="Hall N."/>
            <person name="Watson M."/>
            <person name="Adriaenssens E.M."/>
            <person name="Foster-Nyarko E."/>
            <person name="Jarju S."/>
            <person name="Secka A."/>
            <person name="Antonio M."/>
            <person name="Oren A."/>
            <person name="Chaudhuri R.R."/>
            <person name="La Ragione R."/>
            <person name="Hildebrand F."/>
            <person name="Pallen M.J."/>
        </authorList>
    </citation>
    <scope>NUCLEOTIDE SEQUENCE</scope>
    <source>
        <strain evidence="4">ChiSxjej3B15-572</strain>
    </source>
</reference>
<dbReference type="AlphaFoldDB" id="A0A9D1VIK6"/>
<keyword evidence="2" id="KW-0472">Membrane</keyword>
<feature type="transmembrane region" description="Helical" evidence="2">
    <location>
        <begin position="50"/>
        <end position="70"/>
    </location>
</feature>
<sequence length="235" mass="26048">MKTKYCPNCGKEIDINASKCTHCGFIFNNSQNQAPQQPAPQRPRKSSKKFIYVLSCLLILLIALGGYAIYTNRRPSFNQSQSSHSSSSSSSNTDNNSSSQSSSSSYHDNINWDSSKASSFDDQFQSWANKMHQSYTSGDTTFDGVSYPQDFSKKRFVINGNDATVSMAGSNKKTDYKVVEIRYDSDQGYLYIFAFHDGSPIVLFTQSGNASDDSVSFKTTANGELRNLFSNFSAN</sequence>
<evidence type="ECO:0000313" key="4">
    <source>
        <dbReference type="EMBL" id="HIX36030.1"/>
    </source>
</evidence>
<keyword evidence="2" id="KW-0812">Transmembrane</keyword>
<gene>
    <name evidence="4" type="ORF">H9856_06565</name>
</gene>
<evidence type="ECO:0000256" key="1">
    <source>
        <dbReference type="SAM" id="MobiDB-lite"/>
    </source>
</evidence>
<accession>A0A9D1VIK6</accession>
<dbReference type="Pfam" id="PF15983">
    <property type="entry name" value="DUF4767"/>
    <property type="match status" value="1"/>
</dbReference>
<feature type="compositionally biased region" description="Low complexity" evidence="1">
    <location>
        <begin position="78"/>
        <end position="105"/>
    </location>
</feature>
<feature type="region of interest" description="Disordered" evidence="1">
    <location>
        <begin position="78"/>
        <end position="106"/>
    </location>
</feature>
<keyword evidence="2" id="KW-1133">Transmembrane helix</keyword>
<feature type="domain" description="DUF4767" evidence="3">
    <location>
        <begin position="112"/>
        <end position="231"/>
    </location>
</feature>
<dbReference type="Proteomes" id="UP000824231">
    <property type="component" value="Unassembled WGS sequence"/>
</dbReference>
<evidence type="ECO:0000259" key="3">
    <source>
        <dbReference type="Pfam" id="PF15983"/>
    </source>
</evidence>